<evidence type="ECO:0000313" key="8">
    <source>
        <dbReference type="Proteomes" id="UP000334820"/>
    </source>
</evidence>
<accession>A0A5J4KHZ4</accession>
<keyword evidence="3 5" id="KW-1133">Transmembrane helix</keyword>
<reference evidence="7 8" key="1">
    <citation type="journal article" date="2019" name="Int. J. Syst. Evol. Microbiol.">
        <title>Thermogemmatispora aurantia sp. nov. and Thermogemmatispora argillosa sp. nov., within the class Ktedonobacteria, and emended description of the genus Thermogemmatispora.</title>
        <authorList>
            <person name="Zheng Y."/>
            <person name="Wang C.M."/>
            <person name="Sakai Y."/>
            <person name="Abe K."/>
            <person name="Yokota A."/>
            <person name="Yabe S."/>
        </authorList>
    </citation>
    <scope>NUCLEOTIDE SEQUENCE [LARGE SCALE GENOMIC DNA]</scope>
    <source>
        <strain evidence="7 8">A1-2</strain>
    </source>
</reference>
<gene>
    <name evidence="7" type="ORF">KTAU_39010</name>
</gene>
<proteinExistence type="predicted"/>
<comment type="subcellular location">
    <subcellularLocation>
        <location evidence="1">Membrane</location>
        <topology evidence="1">Multi-pass membrane protein</topology>
    </subcellularLocation>
</comment>
<dbReference type="InterPro" id="IPR006153">
    <property type="entry name" value="Cation/H_exchanger_TM"/>
</dbReference>
<comment type="caution">
    <text evidence="7">The sequence shown here is derived from an EMBL/GenBank/DDBJ whole genome shotgun (WGS) entry which is preliminary data.</text>
</comment>
<evidence type="ECO:0000256" key="5">
    <source>
        <dbReference type="SAM" id="Phobius"/>
    </source>
</evidence>
<evidence type="ECO:0000256" key="3">
    <source>
        <dbReference type="ARBA" id="ARBA00022989"/>
    </source>
</evidence>
<dbReference type="Proteomes" id="UP000334820">
    <property type="component" value="Unassembled WGS sequence"/>
</dbReference>
<keyword evidence="2 5" id="KW-0812">Transmembrane</keyword>
<dbReference type="EMBL" id="BKZV01000007">
    <property type="protein sequence ID" value="GER85266.1"/>
    <property type="molecule type" value="Genomic_DNA"/>
</dbReference>
<dbReference type="GO" id="GO:1902600">
    <property type="term" value="P:proton transmembrane transport"/>
    <property type="evidence" value="ECO:0007669"/>
    <property type="project" value="InterPro"/>
</dbReference>
<evidence type="ECO:0000256" key="1">
    <source>
        <dbReference type="ARBA" id="ARBA00004141"/>
    </source>
</evidence>
<dbReference type="Gene3D" id="1.20.1530.20">
    <property type="match status" value="1"/>
</dbReference>
<protein>
    <recommendedName>
        <fullName evidence="6">Cation/H+ exchanger transmembrane domain-containing protein</fullName>
    </recommendedName>
</protein>
<evidence type="ECO:0000259" key="6">
    <source>
        <dbReference type="Pfam" id="PF00999"/>
    </source>
</evidence>
<evidence type="ECO:0000313" key="7">
    <source>
        <dbReference type="EMBL" id="GER85266.1"/>
    </source>
</evidence>
<feature type="transmembrane region" description="Helical" evidence="5">
    <location>
        <begin position="45"/>
        <end position="69"/>
    </location>
</feature>
<dbReference type="InterPro" id="IPR038770">
    <property type="entry name" value="Na+/solute_symporter_sf"/>
</dbReference>
<feature type="domain" description="Cation/H+ exchanger transmembrane" evidence="6">
    <location>
        <begin position="14"/>
        <end position="95"/>
    </location>
</feature>
<keyword evidence="8" id="KW-1185">Reference proteome</keyword>
<dbReference type="AlphaFoldDB" id="A0A5J4KHZ4"/>
<evidence type="ECO:0000256" key="4">
    <source>
        <dbReference type="ARBA" id="ARBA00023136"/>
    </source>
</evidence>
<keyword evidence="4 5" id="KW-0472">Membrane</keyword>
<dbReference type="RefSeq" id="WP_265576355.1">
    <property type="nucleotide sequence ID" value="NZ_BKZV01000007.1"/>
</dbReference>
<dbReference type="Pfam" id="PF00999">
    <property type="entry name" value="Na_H_Exchanger"/>
    <property type="match status" value="1"/>
</dbReference>
<organism evidence="7 8">
    <name type="scientific">Thermogemmatispora aurantia</name>
    <dbReference type="NCBI Taxonomy" id="2045279"/>
    <lineage>
        <taxon>Bacteria</taxon>
        <taxon>Bacillati</taxon>
        <taxon>Chloroflexota</taxon>
        <taxon>Ktedonobacteria</taxon>
        <taxon>Thermogemmatisporales</taxon>
        <taxon>Thermogemmatisporaceae</taxon>
        <taxon>Thermogemmatispora</taxon>
    </lineage>
</organism>
<sequence>MSENLWFIAAIWMALALLASLISIRPGLAVGLVEIVLGVIGGNSHLLYSTAWSDFLASLGSVLLAFLAGAEIEPTVFRRHLGPSLLIGCTSFMVPPLGLLPSRC</sequence>
<dbReference type="GO" id="GO:0015297">
    <property type="term" value="F:antiporter activity"/>
    <property type="evidence" value="ECO:0007669"/>
    <property type="project" value="InterPro"/>
</dbReference>
<name>A0A5J4KHZ4_9CHLR</name>
<dbReference type="GO" id="GO:0016020">
    <property type="term" value="C:membrane"/>
    <property type="evidence" value="ECO:0007669"/>
    <property type="project" value="UniProtKB-SubCell"/>
</dbReference>
<evidence type="ECO:0000256" key="2">
    <source>
        <dbReference type="ARBA" id="ARBA00022692"/>
    </source>
</evidence>